<organism evidence="3 4">
    <name type="scientific">Flavobacterium soyae</name>
    <dbReference type="NCBI Taxonomy" id="2903098"/>
    <lineage>
        <taxon>Bacteria</taxon>
        <taxon>Pseudomonadati</taxon>
        <taxon>Bacteroidota</taxon>
        <taxon>Flavobacteriia</taxon>
        <taxon>Flavobacteriales</taxon>
        <taxon>Flavobacteriaceae</taxon>
        <taxon>Flavobacterium</taxon>
    </lineage>
</organism>
<dbReference type="Pfam" id="PF06580">
    <property type="entry name" value="His_kinase"/>
    <property type="match status" value="1"/>
</dbReference>
<protein>
    <submittedName>
        <fullName evidence="3">Histidine kinase</fullName>
    </submittedName>
</protein>
<evidence type="ECO:0000256" key="1">
    <source>
        <dbReference type="SAM" id="Phobius"/>
    </source>
</evidence>
<keyword evidence="4" id="KW-1185">Reference proteome</keyword>
<dbReference type="Gene3D" id="1.25.40.10">
    <property type="entry name" value="Tetratricopeptide repeat domain"/>
    <property type="match status" value="1"/>
</dbReference>
<dbReference type="InterPro" id="IPR036890">
    <property type="entry name" value="HATPase_C_sf"/>
</dbReference>
<name>A0ABZ2UH79_9FLAO</name>
<dbReference type="PANTHER" id="PTHR34220">
    <property type="entry name" value="SENSOR HISTIDINE KINASE YPDA"/>
    <property type="match status" value="1"/>
</dbReference>
<evidence type="ECO:0000313" key="3">
    <source>
        <dbReference type="EMBL" id="WYZ18889.1"/>
    </source>
</evidence>
<dbReference type="InterPro" id="IPR010559">
    <property type="entry name" value="Sig_transdc_His_kin_internal"/>
</dbReference>
<dbReference type="PANTHER" id="PTHR34220:SF7">
    <property type="entry name" value="SENSOR HISTIDINE KINASE YPDA"/>
    <property type="match status" value="1"/>
</dbReference>
<keyword evidence="3" id="KW-0808">Transferase</keyword>
<keyword evidence="1" id="KW-1133">Transmembrane helix</keyword>
<dbReference type="SUPFAM" id="SSF48452">
    <property type="entry name" value="TPR-like"/>
    <property type="match status" value="1"/>
</dbReference>
<dbReference type="PROSITE" id="PS51257">
    <property type="entry name" value="PROKAR_LIPOPROTEIN"/>
    <property type="match status" value="1"/>
</dbReference>
<dbReference type="RefSeq" id="WP_406843693.1">
    <property type="nucleotide sequence ID" value="NZ_CP150845.1"/>
</dbReference>
<dbReference type="InterPro" id="IPR011990">
    <property type="entry name" value="TPR-like_helical_dom_sf"/>
</dbReference>
<feature type="domain" description="Signal transduction histidine kinase internal region" evidence="2">
    <location>
        <begin position="443"/>
        <end position="520"/>
    </location>
</feature>
<dbReference type="GO" id="GO:0016301">
    <property type="term" value="F:kinase activity"/>
    <property type="evidence" value="ECO:0007669"/>
    <property type="project" value="UniProtKB-KW"/>
</dbReference>
<gene>
    <name evidence="3" type="ORF">AABD74_17200</name>
</gene>
<keyword evidence="1" id="KW-0472">Membrane</keyword>
<dbReference type="InterPro" id="IPR050640">
    <property type="entry name" value="Bact_2-comp_sensor_kinase"/>
</dbReference>
<dbReference type="SUPFAM" id="SSF55874">
    <property type="entry name" value="ATPase domain of HSP90 chaperone/DNA topoisomerase II/histidine kinase"/>
    <property type="match status" value="1"/>
</dbReference>
<evidence type="ECO:0000259" key="2">
    <source>
        <dbReference type="Pfam" id="PF06580"/>
    </source>
</evidence>
<reference evidence="3 4" key="1">
    <citation type="submission" date="2024-03" db="EMBL/GenBank/DDBJ databases">
        <title>Flavobacterium soyae.</title>
        <authorList>
            <person name="Zheng W."/>
        </authorList>
    </citation>
    <scope>NUCLEOTIDE SEQUENCE [LARGE SCALE GENOMIC DNA]</scope>
    <source>
        <strain evidence="3 4">55</strain>
    </source>
</reference>
<dbReference type="Proteomes" id="UP001623852">
    <property type="component" value="Chromosome"/>
</dbReference>
<feature type="transmembrane region" description="Helical" evidence="1">
    <location>
        <begin position="405"/>
        <end position="427"/>
    </location>
</feature>
<evidence type="ECO:0000313" key="4">
    <source>
        <dbReference type="Proteomes" id="UP001623852"/>
    </source>
</evidence>
<accession>A0ABZ2UH79</accession>
<sequence length="643" mass="74010">MNKIVFFLLLFVISCQQKPGKIVINQEKMLENLQVMSDSLDQNPQIDKLAFWSGKLKQKDFSKTGSALAYIHYNLAKNLAKSNIDSSKNHINIALNLIEKEKGFNALKFTVYNGAGLISEHEGKFYQSVYYFNKSAAIIMNDDSLKCKPLAKVICLLNAAQDNNKISQYPKSIEQNQLALKILKKMPEDHYKYNFRAYSQLFTACEESNIYKADSLLFYLKKLKHISVKTNDPMQIRFTNEHTAHYYTLSSQYNEAIHYYSLVKQYDAGILSADPESPVAIKNLYTTIANLIDLRVHAEQFPEAEVLIKQADKIEGRHLQILSYYEKCLNKQAKLHYYLAKGDNFRAQNETSEVLELKDNILRNSGIQATEEMATIYELQAKDKSIYGLNKTIDYTTNRLERNKLLLFIVGLLALLAVSWVLLLYFFQRQKRQKQEKEKVLLQQQLLRTQMEPHFIFNTLSALQSFIRFDEKEKSIKYLSQFSKLLRSSLELSRKNYVPLDQELEAIENYLSLQQMRFEYAFAYEIITPDTDTSALLIPPMLIQPFVENAIIHGIGNHSDKGAIIIEIFSQENQLLVKITDNGKGYESTSNAKPNHQSLSGTIARERLAILAKENSIKTNIEIISNEKGTVVLLTLPVRNQRY</sequence>
<keyword evidence="3" id="KW-0418">Kinase</keyword>
<keyword evidence="1" id="KW-0812">Transmembrane</keyword>
<dbReference type="EMBL" id="CP150845">
    <property type="protein sequence ID" value="WYZ18889.1"/>
    <property type="molecule type" value="Genomic_DNA"/>
</dbReference>
<dbReference type="Gene3D" id="3.30.565.10">
    <property type="entry name" value="Histidine kinase-like ATPase, C-terminal domain"/>
    <property type="match status" value="1"/>
</dbReference>
<proteinExistence type="predicted"/>